<dbReference type="InterPro" id="IPR001633">
    <property type="entry name" value="EAL_dom"/>
</dbReference>
<evidence type="ECO:0000256" key="4">
    <source>
        <dbReference type="ARBA" id="ARBA00051114"/>
    </source>
</evidence>
<dbReference type="PANTHER" id="PTHR44757">
    <property type="entry name" value="DIGUANYLATE CYCLASE DGCP"/>
    <property type="match status" value="1"/>
</dbReference>
<evidence type="ECO:0000259" key="6">
    <source>
        <dbReference type="PROSITE" id="PS50883"/>
    </source>
</evidence>
<dbReference type="Gene3D" id="3.20.20.450">
    <property type="entry name" value="EAL domain"/>
    <property type="match status" value="1"/>
</dbReference>
<evidence type="ECO:0000313" key="8">
    <source>
        <dbReference type="EMBL" id="HHJ81082.1"/>
    </source>
</evidence>
<dbReference type="Pfam" id="PF00563">
    <property type="entry name" value="EAL"/>
    <property type="match status" value="1"/>
</dbReference>
<dbReference type="InterPro" id="IPR000160">
    <property type="entry name" value="GGDEF_dom"/>
</dbReference>
<dbReference type="PROSITE" id="PS50883">
    <property type="entry name" value="EAL"/>
    <property type="match status" value="1"/>
</dbReference>
<dbReference type="Proteomes" id="UP000885832">
    <property type="component" value="Unassembled WGS sequence"/>
</dbReference>
<dbReference type="Pfam" id="PF00990">
    <property type="entry name" value="GGDEF"/>
    <property type="match status" value="1"/>
</dbReference>
<dbReference type="SMART" id="SM00267">
    <property type="entry name" value="GGDEF"/>
    <property type="match status" value="1"/>
</dbReference>
<comment type="cofactor">
    <cofactor evidence="1">
        <name>Mg(2+)</name>
        <dbReference type="ChEBI" id="CHEBI:18420"/>
    </cofactor>
</comment>
<keyword evidence="5" id="KW-0472">Membrane</keyword>
<dbReference type="CDD" id="cd01949">
    <property type="entry name" value="GGDEF"/>
    <property type="match status" value="1"/>
</dbReference>
<name>A0A832N5L0_9GAMM</name>
<dbReference type="EC" id="3.1.4.52" evidence="2"/>
<comment type="caution">
    <text evidence="8">The sequence shown here is derived from an EMBL/GenBank/DDBJ whole genome shotgun (WGS) entry which is preliminary data.</text>
</comment>
<dbReference type="InterPro" id="IPR035919">
    <property type="entry name" value="EAL_sf"/>
</dbReference>
<dbReference type="SMART" id="SM00052">
    <property type="entry name" value="EAL"/>
    <property type="match status" value="1"/>
</dbReference>
<evidence type="ECO:0000256" key="2">
    <source>
        <dbReference type="ARBA" id="ARBA00012282"/>
    </source>
</evidence>
<feature type="domain" description="EAL" evidence="6">
    <location>
        <begin position="366"/>
        <end position="618"/>
    </location>
</feature>
<gene>
    <name evidence="8" type="ORF">ENJ65_05565</name>
</gene>
<dbReference type="FunFam" id="3.30.70.270:FF:000001">
    <property type="entry name" value="Diguanylate cyclase domain protein"/>
    <property type="match status" value="1"/>
</dbReference>
<evidence type="ECO:0000259" key="7">
    <source>
        <dbReference type="PROSITE" id="PS50887"/>
    </source>
</evidence>
<dbReference type="EMBL" id="DRNF01000352">
    <property type="protein sequence ID" value="HHJ81082.1"/>
    <property type="molecule type" value="Genomic_DNA"/>
</dbReference>
<dbReference type="PANTHER" id="PTHR44757:SF2">
    <property type="entry name" value="BIOFILM ARCHITECTURE MAINTENANCE PROTEIN MBAA"/>
    <property type="match status" value="1"/>
</dbReference>
<dbReference type="InterPro" id="IPR029787">
    <property type="entry name" value="Nucleotide_cyclase"/>
</dbReference>
<sequence length="618" mass="68453">MVSPATTRSWLPKSLTARLLLGLLTIHAALLPLLFVGLLYIVKQGYQTQFVEQVRSSAYLLANNLSHVSSNSAVAEQLEEALLSGRILHAQVVLTNGKIIAPDISQKQTHIFHEDFAFGEGGDSVYFIAAPLINANNDIQGILQLGYDEMPTRDQIAFANQRGLVLASIYILLSFALVAFLSPKLARMQKKLVYQAQHDSLTGLPNRNHMQSIIERETKLARRHAKSFALILLDLDNFKEVNDTLGHDTGDSILIETASRLQECAPGSGIVARLGGDEFSLLVRGDAAVHTLKIADNLSRALQKPFTEGEQSLHIRPSVGIALFPDHGTDFTTLLRRADIAMYEAKRKRSDYVIYDSNIDKHSLRKLTMSTELREALEHNELVIHFQPKLNLISNTITSAEVLVRWQHPRMGLIPPDEFVPLAEQVGLIDSLTMYVLRLALQQSQIWNAAGTPIKLAVNLSAWNLQNDDLPDQINTLLTEFDLSASSLELEITESAIFSDLAHASEILEHIHAAGIQLAIDDFGTGYSSLSHLKKLPASYIKIDKSFVMDMDNDENDSAIVHASIDLAKNLGLSVIAEGVEHEQTLIRLKTIGCDVAQGFFISRPLPADDFEKRFLLK</sequence>
<feature type="transmembrane region" description="Helical" evidence="5">
    <location>
        <begin position="163"/>
        <end position="182"/>
    </location>
</feature>
<organism evidence="8">
    <name type="scientific">Candidatus Tenderia electrophaga</name>
    <dbReference type="NCBI Taxonomy" id="1748243"/>
    <lineage>
        <taxon>Bacteria</taxon>
        <taxon>Pseudomonadati</taxon>
        <taxon>Pseudomonadota</taxon>
        <taxon>Gammaproteobacteria</taxon>
        <taxon>Candidatus Tenderiales</taxon>
        <taxon>Candidatus Tenderiaceae</taxon>
        <taxon>Candidatus Tenderia</taxon>
    </lineage>
</organism>
<protein>
    <recommendedName>
        <fullName evidence="2">cyclic-guanylate-specific phosphodiesterase</fullName>
        <ecNumber evidence="2">3.1.4.52</ecNumber>
    </recommendedName>
</protein>
<dbReference type="GO" id="GO:0071732">
    <property type="term" value="P:cellular response to nitric oxide"/>
    <property type="evidence" value="ECO:0007669"/>
    <property type="project" value="UniProtKB-ARBA"/>
</dbReference>
<evidence type="ECO:0000256" key="1">
    <source>
        <dbReference type="ARBA" id="ARBA00001946"/>
    </source>
</evidence>
<dbReference type="CDD" id="cd01948">
    <property type="entry name" value="EAL"/>
    <property type="match status" value="1"/>
</dbReference>
<dbReference type="SUPFAM" id="SSF55073">
    <property type="entry name" value="Nucleotide cyclase"/>
    <property type="match status" value="1"/>
</dbReference>
<comment type="catalytic activity">
    <reaction evidence="4">
        <text>3',3'-c-di-GMP + H2O = 5'-phosphoguanylyl(3'-&gt;5')guanosine + H(+)</text>
        <dbReference type="Rhea" id="RHEA:24902"/>
        <dbReference type="ChEBI" id="CHEBI:15377"/>
        <dbReference type="ChEBI" id="CHEBI:15378"/>
        <dbReference type="ChEBI" id="CHEBI:58754"/>
        <dbReference type="ChEBI" id="CHEBI:58805"/>
        <dbReference type="EC" id="3.1.4.52"/>
    </reaction>
    <physiologicalReaction direction="left-to-right" evidence="4">
        <dbReference type="Rhea" id="RHEA:24903"/>
    </physiologicalReaction>
</comment>
<dbReference type="AlphaFoldDB" id="A0A832N5L0"/>
<dbReference type="PROSITE" id="PS50887">
    <property type="entry name" value="GGDEF"/>
    <property type="match status" value="1"/>
</dbReference>
<proteinExistence type="predicted"/>
<feature type="domain" description="GGDEF" evidence="7">
    <location>
        <begin position="226"/>
        <end position="357"/>
    </location>
</feature>
<dbReference type="NCBIfam" id="TIGR00254">
    <property type="entry name" value="GGDEF"/>
    <property type="match status" value="1"/>
</dbReference>
<dbReference type="SUPFAM" id="SSF141868">
    <property type="entry name" value="EAL domain-like"/>
    <property type="match status" value="1"/>
</dbReference>
<keyword evidence="3" id="KW-0973">c-di-GMP</keyword>
<keyword evidence="5" id="KW-1133">Transmembrane helix</keyword>
<dbReference type="InterPro" id="IPR052155">
    <property type="entry name" value="Biofilm_reg_signaling"/>
</dbReference>
<dbReference type="FunFam" id="3.20.20.450:FF:000001">
    <property type="entry name" value="Cyclic di-GMP phosphodiesterase yahA"/>
    <property type="match status" value="1"/>
</dbReference>
<dbReference type="GO" id="GO:0071111">
    <property type="term" value="F:cyclic-guanylate-specific phosphodiesterase activity"/>
    <property type="evidence" value="ECO:0007669"/>
    <property type="project" value="UniProtKB-EC"/>
</dbReference>
<dbReference type="Gene3D" id="3.30.70.270">
    <property type="match status" value="1"/>
</dbReference>
<dbReference type="InterPro" id="IPR043128">
    <property type="entry name" value="Rev_trsase/Diguanyl_cyclase"/>
</dbReference>
<keyword evidence="5" id="KW-0812">Transmembrane</keyword>
<evidence type="ECO:0000256" key="5">
    <source>
        <dbReference type="SAM" id="Phobius"/>
    </source>
</evidence>
<accession>A0A832N5L0</accession>
<evidence type="ECO:0000256" key="3">
    <source>
        <dbReference type="ARBA" id="ARBA00022636"/>
    </source>
</evidence>
<feature type="transmembrane region" description="Helical" evidence="5">
    <location>
        <begin position="20"/>
        <end position="42"/>
    </location>
</feature>
<reference evidence="8" key="1">
    <citation type="journal article" date="2020" name="mSystems">
        <title>Genome- and Community-Level Interaction Insights into Carbon Utilization and Element Cycling Functions of Hydrothermarchaeota in Hydrothermal Sediment.</title>
        <authorList>
            <person name="Zhou Z."/>
            <person name="Liu Y."/>
            <person name="Xu W."/>
            <person name="Pan J."/>
            <person name="Luo Z.H."/>
            <person name="Li M."/>
        </authorList>
    </citation>
    <scope>NUCLEOTIDE SEQUENCE [LARGE SCALE GENOMIC DNA]</scope>
    <source>
        <strain evidence="8">HyVt-505</strain>
    </source>
</reference>